<name>A0A0M0BR03_9ARCH</name>
<dbReference type="EMBL" id="LFWZ01000016">
    <property type="protein sequence ID" value="KON30993.1"/>
    <property type="molecule type" value="Genomic_DNA"/>
</dbReference>
<dbReference type="InterPro" id="IPR000489">
    <property type="entry name" value="Pterin-binding_dom"/>
</dbReference>
<proteinExistence type="predicted"/>
<dbReference type="PATRIC" id="fig|1685127.3.peg.621"/>
<reference evidence="2 3" key="1">
    <citation type="submission" date="2015-06" db="EMBL/GenBank/DDBJ databases">
        <title>New insights into the roles of widespread benthic archaea in carbon and nitrogen cycling.</title>
        <authorList>
            <person name="Lazar C.S."/>
            <person name="Baker B.J."/>
            <person name="Seitz K.W."/>
            <person name="Hyde A.S."/>
            <person name="Dick G.J."/>
            <person name="Hinrichs K.-U."/>
            <person name="Teske A.P."/>
        </authorList>
    </citation>
    <scope>NUCLEOTIDE SEQUENCE [LARGE SCALE GENOMIC DNA]</scope>
    <source>
        <strain evidence="2">DG-45</strain>
    </source>
</reference>
<dbReference type="PANTHER" id="PTHR20941:SF1">
    <property type="entry name" value="FOLIC ACID SYNTHESIS PROTEIN FOL1"/>
    <property type="match status" value="1"/>
</dbReference>
<dbReference type="SUPFAM" id="SSF51717">
    <property type="entry name" value="Dihydropteroate synthetase-like"/>
    <property type="match status" value="1"/>
</dbReference>
<dbReference type="Pfam" id="PF00809">
    <property type="entry name" value="Pterin_bind"/>
    <property type="match status" value="1"/>
</dbReference>
<dbReference type="GO" id="GO:0004156">
    <property type="term" value="F:dihydropteroate synthase activity"/>
    <property type="evidence" value="ECO:0007669"/>
    <property type="project" value="TreeGrafter"/>
</dbReference>
<dbReference type="PANTHER" id="PTHR20941">
    <property type="entry name" value="FOLATE SYNTHESIS PROTEINS"/>
    <property type="match status" value="1"/>
</dbReference>
<sequence length="499" mass="53851">VEVMVLPVSVAAFITPRLAAEALKARQVEGYDLILLPGSVQGDVSPVERAIGIPAFKGPLHAADLPLVLGLLGEVGLSKTIPASEFVRGAIRSGAMAEVEEVNRDWRRVLKERGGLIIGRGGRMIPVGRAFPARVVAEIVDAPVLDIEAVRRRALYYAEEGADVIDIGMLAGRPMPGAVPGLIEAVRAAVDLPVSIDTLEPSEIEAAVDAGVDLVLSVDSGNMEEVAAAVSDTPAVVLPSNMREGRLPRGAEERVEALADNIERARGMGVEKVIADPVLEPPIHPGLMESLRAYRLFRRLDGETPVLFGVGNVTELIDVDSTGVNGLLAALASEGGADLLFTPEHSAKARGSVRELAAASRMMFLARRKRMVPKDLGLDLLVLKEKRWREEPYDKGAEGRAEVVEAGEARGFVEDRSGWFKIEVDRESRLIAAIHYPFSGEEPDVVIKGRGAREVYMTVFERGLVSRLDHAAYLGRELAKAEMALRLGMSYVEDEDLFT</sequence>
<dbReference type="InterPro" id="IPR005236">
    <property type="entry name" value="Dihydropt_synth"/>
</dbReference>
<evidence type="ECO:0000313" key="2">
    <source>
        <dbReference type="EMBL" id="KON30993.1"/>
    </source>
</evidence>
<feature type="non-terminal residue" evidence="2">
    <location>
        <position position="1"/>
    </location>
</feature>
<evidence type="ECO:0000259" key="1">
    <source>
        <dbReference type="PROSITE" id="PS50972"/>
    </source>
</evidence>
<dbReference type="NCBIfam" id="TIGR00284">
    <property type="entry name" value="dihydropteroate synthase-like protein"/>
    <property type="match status" value="1"/>
</dbReference>
<feature type="domain" description="Pterin-binding" evidence="1">
    <location>
        <begin position="115"/>
        <end position="364"/>
    </location>
</feature>
<dbReference type="PROSITE" id="PS50972">
    <property type="entry name" value="PTERIN_BINDING"/>
    <property type="match status" value="1"/>
</dbReference>
<comment type="caution">
    <text evidence="2">The sequence shown here is derived from an EMBL/GenBank/DDBJ whole genome shotgun (WGS) entry which is preliminary data.</text>
</comment>
<organism evidence="2 3">
    <name type="scientific">miscellaneous Crenarchaeota group-15 archaeon DG-45</name>
    <dbReference type="NCBI Taxonomy" id="1685127"/>
    <lineage>
        <taxon>Archaea</taxon>
        <taxon>Candidatus Bathyarchaeota</taxon>
        <taxon>MCG-15</taxon>
    </lineage>
</organism>
<dbReference type="Pfam" id="PF14251">
    <property type="entry name" value="PterinBD-DUF4346"/>
    <property type="match status" value="1"/>
</dbReference>
<dbReference type="InterPro" id="IPR025595">
    <property type="entry name" value="PterinBD-DUF4346"/>
</dbReference>
<dbReference type="Proteomes" id="UP000037210">
    <property type="component" value="Unassembled WGS sequence"/>
</dbReference>
<gene>
    <name evidence="2" type="ORF">AC482_02275</name>
</gene>
<accession>A0A0M0BR03</accession>
<dbReference type="GO" id="GO:0046654">
    <property type="term" value="P:tetrahydrofolate biosynthetic process"/>
    <property type="evidence" value="ECO:0007669"/>
    <property type="project" value="TreeGrafter"/>
</dbReference>
<dbReference type="InterPro" id="IPR011005">
    <property type="entry name" value="Dihydropteroate_synth-like_sf"/>
</dbReference>
<dbReference type="AlphaFoldDB" id="A0A0M0BR03"/>
<evidence type="ECO:0000313" key="3">
    <source>
        <dbReference type="Proteomes" id="UP000037210"/>
    </source>
</evidence>
<protein>
    <recommendedName>
        <fullName evidence="1">Pterin-binding domain-containing protein</fullName>
    </recommendedName>
</protein>
<dbReference type="Gene3D" id="3.20.20.20">
    <property type="entry name" value="Dihydropteroate synthase-like"/>
    <property type="match status" value="1"/>
</dbReference>
<dbReference type="InterPro" id="IPR045031">
    <property type="entry name" value="DHP_synth-like"/>
</dbReference>